<keyword evidence="5" id="KW-1185">Reference proteome</keyword>
<dbReference type="RefSeq" id="XP_016603086.1">
    <property type="nucleotide sequence ID" value="XM_016741856.1"/>
</dbReference>
<dbReference type="Pfam" id="PF12796">
    <property type="entry name" value="Ank_2"/>
    <property type="match status" value="2"/>
</dbReference>
<evidence type="ECO:0000256" key="1">
    <source>
        <dbReference type="ARBA" id="ARBA00022737"/>
    </source>
</evidence>
<keyword evidence="2 3" id="KW-0040">ANK repeat</keyword>
<sequence>MYLLDLPLEIIHLIFQSIPDQWCLYSPSSLQDPHFYPDLWSLNSFVRTCRTLYLFLNPSLYQWDAEFYSNRALGWAAENGKVATARLSLKVRLPEKTCHKSWEYLFVATYHNHEAIVRLLLEHGIDPNRVAYWNNEAASGKDRTDFNNNILEEATYGGSLPILRLLLDYGAVTGRLTFKAMLRYAAGRGRFDTVKLLVENGCGLGSIDFAEHHDALCRAIEAESTSVVRFLLEKGVHPEIPPEIRRPGRSPMALGACLRDPEIVKMLLVHGANPFPEEPSGINVLPLVNAATLKNYAVAQLLRESIDLEDMIRSRGRNQELLLLAAAACGWDDMLRQILDQGCLADTNVRYSYCFHSTNIPDLAKQHLPAISLAADRGHYSTVQLLLSYNARYNPPSRYEEPFPLLHAVASGHLDIVKLLLDHGAEPNGIGRWYDQNREIGDLPCIYWAVPYPEIFRLLLDRGADLLAPAVEAIIQINRSIHEIISISHEFEGAGRAPTSTFVLQEALERGCTEIVQILLERGIPLQTPVKAGCWGYKPLLRAAMAGGEAMARLVLD</sequence>
<dbReference type="Pfam" id="PF00023">
    <property type="entry name" value="Ank"/>
    <property type="match status" value="1"/>
</dbReference>
<dbReference type="Gene3D" id="1.25.40.20">
    <property type="entry name" value="Ankyrin repeat-containing domain"/>
    <property type="match status" value="2"/>
</dbReference>
<keyword evidence="1" id="KW-0677">Repeat</keyword>
<protein>
    <submittedName>
        <fullName evidence="4">Uncharacterized protein</fullName>
    </submittedName>
</protein>
<dbReference type="SMART" id="SM00248">
    <property type="entry name" value="ANK"/>
    <property type="match status" value="9"/>
</dbReference>
<dbReference type="OrthoDB" id="341259at2759"/>
<evidence type="ECO:0000313" key="5">
    <source>
        <dbReference type="Proteomes" id="UP000030143"/>
    </source>
</evidence>
<dbReference type="InterPro" id="IPR002110">
    <property type="entry name" value="Ankyrin_rpt"/>
</dbReference>
<name>A0A0A2KD99_PENEN</name>
<dbReference type="STRING" id="27334.A0A0A2KD99"/>
<dbReference type="VEuPathDB" id="FungiDB:PEXP_047310"/>
<accession>A0A0A2KD99</accession>
<dbReference type="InterPro" id="IPR036770">
    <property type="entry name" value="Ankyrin_rpt-contain_sf"/>
</dbReference>
<evidence type="ECO:0000313" key="4">
    <source>
        <dbReference type="EMBL" id="KGO62555.1"/>
    </source>
</evidence>
<dbReference type="PANTHER" id="PTHR24198">
    <property type="entry name" value="ANKYRIN REPEAT AND PROTEIN KINASE DOMAIN-CONTAINING PROTEIN"/>
    <property type="match status" value="1"/>
</dbReference>
<dbReference type="PhylomeDB" id="A0A0A2KD99"/>
<dbReference type="SUPFAM" id="SSF48403">
    <property type="entry name" value="Ankyrin repeat"/>
    <property type="match status" value="2"/>
</dbReference>
<gene>
    <name evidence="4" type="ORF">PEX2_045810</name>
</gene>
<evidence type="ECO:0000256" key="2">
    <source>
        <dbReference type="ARBA" id="ARBA00023043"/>
    </source>
</evidence>
<comment type="caution">
    <text evidence="4">The sequence shown here is derived from an EMBL/GenBank/DDBJ whole genome shotgun (WGS) entry which is preliminary data.</text>
</comment>
<organism evidence="4 5">
    <name type="scientific">Penicillium expansum</name>
    <name type="common">Blue mold rot fungus</name>
    <dbReference type="NCBI Taxonomy" id="27334"/>
    <lineage>
        <taxon>Eukaryota</taxon>
        <taxon>Fungi</taxon>
        <taxon>Dikarya</taxon>
        <taxon>Ascomycota</taxon>
        <taxon>Pezizomycotina</taxon>
        <taxon>Eurotiomycetes</taxon>
        <taxon>Eurotiomycetidae</taxon>
        <taxon>Eurotiales</taxon>
        <taxon>Aspergillaceae</taxon>
        <taxon>Penicillium</taxon>
    </lineage>
</organism>
<dbReference type="HOGENOM" id="CLU_489240_0_0_1"/>
<dbReference type="Proteomes" id="UP000030143">
    <property type="component" value="Unassembled WGS sequence"/>
</dbReference>
<feature type="repeat" description="ANK" evidence="3">
    <location>
        <begin position="400"/>
        <end position="432"/>
    </location>
</feature>
<dbReference type="GeneID" id="27677275"/>
<dbReference type="AlphaFoldDB" id="A0A0A2KD99"/>
<proteinExistence type="predicted"/>
<dbReference type="PROSITE" id="PS50297">
    <property type="entry name" value="ANK_REP_REGION"/>
    <property type="match status" value="1"/>
</dbReference>
<dbReference type="PROSITE" id="PS50088">
    <property type="entry name" value="ANK_REPEAT"/>
    <property type="match status" value="1"/>
</dbReference>
<dbReference type="EMBL" id="JQFZ01000020">
    <property type="protein sequence ID" value="KGO62555.1"/>
    <property type="molecule type" value="Genomic_DNA"/>
</dbReference>
<dbReference type="PANTHER" id="PTHR24198:SF165">
    <property type="entry name" value="ANKYRIN REPEAT-CONTAINING PROTEIN-RELATED"/>
    <property type="match status" value="1"/>
</dbReference>
<evidence type="ECO:0000256" key="3">
    <source>
        <dbReference type="PROSITE-ProRule" id="PRU00023"/>
    </source>
</evidence>
<reference evidence="4 5" key="1">
    <citation type="journal article" date="2015" name="Mol. Plant Microbe Interact.">
        <title>Genome, transcriptome, and functional analyses of Penicillium expansum provide new insights into secondary metabolism and pathogenicity.</title>
        <authorList>
            <person name="Ballester A.R."/>
            <person name="Marcet-Houben M."/>
            <person name="Levin E."/>
            <person name="Sela N."/>
            <person name="Selma-Lazaro C."/>
            <person name="Carmona L."/>
            <person name="Wisniewski M."/>
            <person name="Droby S."/>
            <person name="Gonzalez-Candelas L."/>
            <person name="Gabaldon T."/>
        </authorList>
    </citation>
    <scope>NUCLEOTIDE SEQUENCE [LARGE SCALE GENOMIC DNA]</scope>
    <source>
        <strain evidence="4 5">MD-8</strain>
    </source>
</reference>